<protein>
    <recommendedName>
        <fullName evidence="3">F5/8 type C domain-containing protein</fullName>
    </recommendedName>
</protein>
<comment type="caution">
    <text evidence="1">The sequence shown here is derived from an EMBL/GenBank/DDBJ whole genome shotgun (WGS) entry which is preliminary data.</text>
</comment>
<dbReference type="AlphaFoldDB" id="A0AAE0KZT7"/>
<sequence length="181" mass="20268">VVESNCAGTANDTIDMDTKTLWDPGQNCTRRSNRNDWWLKFTMAEQTTVTSVGIFMSGDRLHDVRLYDVFKCVETVDTSSYIEDECTESLQFCNATLGQTTEQTCEGWGPREVSQYWALRITAVGPMEDPGPEPWLTEVYWYGFAGVECGYGDEGCKVGMWLRNWSGYGEAVALGCGMLSL</sequence>
<proteinExistence type="predicted"/>
<dbReference type="Proteomes" id="UP001190700">
    <property type="component" value="Unassembled WGS sequence"/>
</dbReference>
<evidence type="ECO:0008006" key="3">
    <source>
        <dbReference type="Google" id="ProtNLM"/>
    </source>
</evidence>
<gene>
    <name evidence="1" type="ORF">CYMTET_24538</name>
</gene>
<dbReference type="EMBL" id="LGRX02012789">
    <property type="protein sequence ID" value="KAK3266868.1"/>
    <property type="molecule type" value="Genomic_DNA"/>
</dbReference>
<reference evidence="1 2" key="1">
    <citation type="journal article" date="2015" name="Genome Biol. Evol.">
        <title>Comparative Genomics of a Bacterivorous Green Alga Reveals Evolutionary Causalities and Consequences of Phago-Mixotrophic Mode of Nutrition.</title>
        <authorList>
            <person name="Burns J.A."/>
            <person name="Paasch A."/>
            <person name="Narechania A."/>
            <person name="Kim E."/>
        </authorList>
    </citation>
    <scope>NUCLEOTIDE SEQUENCE [LARGE SCALE GENOMIC DNA]</scope>
    <source>
        <strain evidence="1 2">PLY_AMNH</strain>
    </source>
</reference>
<organism evidence="1 2">
    <name type="scientific">Cymbomonas tetramitiformis</name>
    <dbReference type="NCBI Taxonomy" id="36881"/>
    <lineage>
        <taxon>Eukaryota</taxon>
        <taxon>Viridiplantae</taxon>
        <taxon>Chlorophyta</taxon>
        <taxon>Pyramimonadophyceae</taxon>
        <taxon>Pyramimonadales</taxon>
        <taxon>Pyramimonadaceae</taxon>
        <taxon>Cymbomonas</taxon>
    </lineage>
</organism>
<keyword evidence="2" id="KW-1185">Reference proteome</keyword>
<evidence type="ECO:0000313" key="1">
    <source>
        <dbReference type="EMBL" id="KAK3266868.1"/>
    </source>
</evidence>
<feature type="non-terminal residue" evidence="1">
    <location>
        <position position="1"/>
    </location>
</feature>
<accession>A0AAE0KZT7</accession>
<evidence type="ECO:0000313" key="2">
    <source>
        <dbReference type="Proteomes" id="UP001190700"/>
    </source>
</evidence>
<name>A0AAE0KZT7_9CHLO</name>